<reference evidence="2 3" key="1">
    <citation type="submission" date="2019-01" db="EMBL/GenBank/DDBJ databases">
        <title>Vibrio BEI176 sp. nov, a marine bacterium isolated from China: eastern marignal seas.</title>
        <authorList>
            <person name="Li B."/>
        </authorList>
    </citation>
    <scope>NUCLEOTIDE SEQUENCE [LARGE SCALE GENOMIC DNA]</scope>
    <source>
        <strain evidence="2 3">BEI176</strain>
    </source>
</reference>
<sequence>MVFIFKLVLVLLLLFILINLGRAMFEMVKDPNSNDEEESDDSLEEDKPMSFYLGRRVFLSALAVVLMVVALLSGFIEPNVRPY</sequence>
<evidence type="ECO:0000313" key="2">
    <source>
        <dbReference type="EMBL" id="TFH90316.1"/>
    </source>
</evidence>
<protein>
    <submittedName>
        <fullName evidence="2">DUF2909 domain-containing protein</fullName>
    </submittedName>
</protein>
<dbReference type="EMBL" id="SATR01000030">
    <property type="protein sequence ID" value="TFH90316.1"/>
    <property type="molecule type" value="Genomic_DNA"/>
</dbReference>
<keyword evidence="3" id="KW-1185">Reference proteome</keyword>
<keyword evidence="1" id="KW-0472">Membrane</keyword>
<feature type="transmembrane region" description="Helical" evidence="1">
    <location>
        <begin position="57"/>
        <end position="76"/>
    </location>
</feature>
<name>A0A4Y8WCD2_9VIBR</name>
<organism evidence="2 3">
    <name type="scientific">Vibrio ouci</name>
    <dbReference type="NCBI Taxonomy" id="2499078"/>
    <lineage>
        <taxon>Bacteria</taxon>
        <taxon>Pseudomonadati</taxon>
        <taxon>Pseudomonadota</taxon>
        <taxon>Gammaproteobacteria</taxon>
        <taxon>Vibrionales</taxon>
        <taxon>Vibrionaceae</taxon>
        <taxon>Vibrio</taxon>
    </lineage>
</organism>
<dbReference type="RefSeq" id="WP_134836591.1">
    <property type="nucleotide sequence ID" value="NZ_SATR01000030.1"/>
</dbReference>
<dbReference type="InterPro" id="IPR021313">
    <property type="entry name" value="DUF2909"/>
</dbReference>
<accession>A0A4Y8WCD2</accession>
<keyword evidence="1" id="KW-1133">Transmembrane helix</keyword>
<gene>
    <name evidence="2" type="ORF">ELS82_17340</name>
</gene>
<comment type="caution">
    <text evidence="2">The sequence shown here is derived from an EMBL/GenBank/DDBJ whole genome shotgun (WGS) entry which is preliminary data.</text>
</comment>
<dbReference type="Pfam" id="PF11137">
    <property type="entry name" value="DUF2909"/>
    <property type="match status" value="1"/>
</dbReference>
<proteinExistence type="predicted"/>
<keyword evidence="1" id="KW-0812">Transmembrane</keyword>
<dbReference type="Proteomes" id="UP000297753">
    <property type="component" value="Unassembled WGS sequence"/>
</dbReference>
<evidence type="ECO:0000313" key="3">
    <source>
        <dbReference type="Proteomes" id="UP000297753"/>
    </source>
</evidence>
<evidence type="ECO:0000256" key="1">
    <source>
        <dbReference type="SAM" id="Phobius"/>
    </source>
</evidence>
<dbReference type="AlphaFoldDB" id="A0A4Y8WCD2"/>